<name>A0A150ISK2_9EURY</name>
<protein>
    <submittedName>
        <fullName evidence="4">Phage-related minor tail protein</fullName>
    </submittedName>
</protein>
<dbReference type="Proteomes" id="UP000091929">
    <property type="component" value="Unassembled WGS sequence"/>
</dbReference>
<dbReference type="Pfam" id="PF10145">
    <property type="entry name" value="PhageMin_Tail"/>
    <property type="match status" value="1"/>
</dbReference>
<dbReference type="PANTHER" id="PTHR37813">
    <property type="entry name" value="FELS-2 PROPHAGE PROTEIN"/>
    <property type="match status" value="1"/>
</dbReference>
<keyword evidence="2" id="KW-0472">Membrane</keyword>
<dbReference type="InterPro" id="IPR010090">
    <property type="entry name" value="Phage_tape_meas"/>
</dbReference>
<dbReference type="EMBL" id="LNGF01000015">
    <property type="protein sequence ID" value="KYC47835.1"/>
    <property type="molecule type" value="Genomic_DNA"/>
</dbReference>
<feature type="transmembrane region" description="Helical" evidence="2">
    <location>
        <begin position="410"/>
        <end position="443"/>
    </location>
</feature>
<keyword evidence="1" id="KW-1188">Viral release from host cell</keyword>
<dbReference type="Proteomes" id="UP000075398">
    <property type="component" value="Unassembled WGS sequence"/>
</dbReference>
<proteinExistence type="predicted"/>
<dbReference type="PANTHER" id="PTHR37813:SF1">
    <property type="entry name" value="FELS-2 PROPHAGE PROTEIN"/>
    <property type="match status" value="1"/>
</dbReference>
<feature type="transmembrane region" description="Helical" evidence="2">
    <location>
        <begin position="375"/>
        <end position="398"/>
    </location>
</feature>
<gene>
    <name evidence="5" type="ORF">AMQ22_00235</name>
    <name evidence="4" type="ORF">APG11_00810</name>
</gene>
<reference evidence="6 7" key="1">
    <citation type="journal article" date="2016" name="ISME J.">
        <title>Chasing the elusive Euryarchaeota class WSA2: genomes reveal a uniquely fastidious methyl-reducing methanogen.</title>
        <authorList>
            <person name="Nobu M.K."/>
            <person name="Narihiro T."/>
            <person name="Kuroda K."/>
            <person name="Mei R."/>
            <person name="Liu W.T."/>
        </authorList>
    </citation>
    <scope>NUCLEOTIDE SEQUENCE [LARGE SCALE GENOMIC DNA]</scope>
    <source>
        <strain evidence="4">B15fssc0709_Meth_Bin003</strain>
        <strain evidence="5">U1lsi0528_Bin055</strain>
    </source>
</reference>
<accession>A0A150ISK2</accession>
<dbReference type="AlphaFoldDB" id="A0A150ISK2"/>
<feature type="domain" description="Phage tail tape measure protein" evidence="3">
    <location>
        <begin position="84"/>
        <end position="276"/>
    </location>
</feature>
<dbReference type="EMBL" id="LNGC01000004">
    <property type="protein sequence ID" value="KYC53564.1"/>
    <property type="molecule type" value="Genomic_DNA"/>
</dbReference>
<comment type="caution">
    <text evidence="4">The sequence shown here is derived from an EMBL/GenBank/DDBJ whole genome shotgun (WGS) entry which is preliminary data.</text>
</comment>
<evidence type="ECO:0000313" key="5">
    <source>
        <dbReference type="EMBL" id="KYC53564.1"/>
    </source>
</evidence>
<evidence type="ECO:0000313" key="7">
    <source>
        <dbReference type="Proteomes" id="UP000091929"/>
    </source>
</evidence>
<evidence type="ECO:0000256" key="2">
    <source>
        <dbReference type="SAM" id="Phobius"/>
    </source>
</evidence>
<sequence>MLTEALTVRVGADLTDFNTKMSSLGSSVSNLGLKIAKVGAIATAAFSGIGLAAVKRFAEVDQSIREITSLMDNVSKDTVPNLTKQVKTLSVEFGKQKETIAKAQYNIVSAGFRNIADSSEVLRASLKLSTAGLADVGETADVVTSILNSYKLEAKNATKVSDILFQTVKYGKTTLPELAASIGQVLPAATAAKVSLEEVGAAMALTTVQGISTSESATALKGAIYALAAPTPEAAKRMDELGIKTKDTAGNMLPLLDVVKQFQGMSLDAIRKLIPEKEAANAVLIMANNYDTLRQNVEGMVGSAGAAQKAFEEMARSPQMRLNQLKERLDNIMVTLGEAFLPVAEKLLARITPLIDKFTDWISKNSALIAQIGEIAVVSVGLIAGMGALGKAGFFVAGALKDVFIIGKSLLMVVGALISPVGLVALKFLAIGAALAGLGYLIYTAITDFNKFKEILAGIGNFAQDFGRVLIGAVGYAVNWVMKKIAEGINWLAENLDFLGLNKKLGITKFTEDMVGFFQTGMDASTEVLKTGLNGMSETISPIVDGIKSKITGVADAFTGVFKTFGATTVPEFTTSTQEIEKSIDNLGLKTKTFTAGAEERFNKFAYNVKEIVIPVKAVEVDLTESFKNIGTSIGENFGKGAEGAKNALKSILLTILDTIEGMILAAIAASGVKAIITFGASAFSDAIKILGAKAAFAAAKSFVASKFHSGGIVGNLGSRPDEVPALLLSGESVLNRSATSLLGEKTITALNDGRITPVKSGDNIYLSFNNDIKAGNPGVVTEIERAVYKALETLQNEGKIEKVVKR</sequence>
<evidence type="ECO:0000313" key="6">
    <source>
        <dbReference type="Proteomes" id="UP000075398"/>
    </source>
</evidence>
<keyword evidence="2" id="KW-1133">Transmembrane helix</keyword>
<evidence type="ECO:0000256" key="1">
    <source>
        <dbReference type="ARBA" id="ARBA00022612"/>
    </source>
</evidence>
<organism evidence="4 7">
    <name type="scientific">Candidatus Methanofastidiosum methylothiophilum</name>
    <dbReference type="NCBI Taxonomy" id="1705564"/>
    <lineage>
        <taxon>Archaea</taxon>
        <taxon>Methanobacteriati</taxon>
        <taxon>Methanobacteriota</taxon>
        <taxon>Stenosarchaea group</taxon>
        <taxon>Candidatus Methanofastidiosia</taxon>
        <taxon>Candidatus Methanofastidiosales</taxon>
        <taxon>Candidatus Methanofastidiosaceae</taxon>
        <taxon>Candidatus Methanofastidiosum</taxon>
    </lineage>
</organism>
<evidence type="ECO:0000259" key="3">
    <source>
        <dbReference type="Pfam" id="PF10145"/>
    </source>
</evidence>
<dbReference type="NCBIfam" id="TIGR01760">
    <property type="entry name" value="tape_meas_TP901"/>
    <property type="match status" value="1"/>
</dbReference>
<accession>A0A150J9C5</accession>
<evidence type="ECO:0000313" key="4">
    <source>
        <dbReference type="EMBL" id="KYC47835.1"/>
    </source>
</evidence>
<keyword evidence="2" id="KW-0812">Transmembrane</keyword>